<gene>
    <name evidence="1" type="ORF">D7X96_15950</name>
</gene>
<evidence type="ECO:0000313" key="2">
    <source>
        <dbReference type="Proteomes" id="UP000282656"/>
    </source>
</evidence>
<proteinExistence type="predicted"/>
<comment type="caution">
    <text evidence="1">The sequence shown here is derived from an EMBL/GenBank/DDBJ whole genome shotgun (WGS) entry which is preliminary data.</text>
</comment>
<evidence type="ECO:0008006" key="3">
    <source>
        <dbReference type="Google" id="ProtNLM"/>
    </source>
</evidence>
<dbReference type="Proteomes" id="UP000282656">
    <property type="component" value="Unassembled WGS sequence"/>
</dbReference>
<dbReference type="AlphaFoldDB" id="A0A3A8QW64"/>
<name>A0A3A8QW64_9BACT</name>
<organism evidence="1 2">
    <name type="scientific">Corallococcus interemptor</name>
    <dbReference type="NCBI Taxonomy" id="2316720"/>
    <lineage>
        <taxon>Bacteria</taxon>
        <taxon>Pseudomonadati</taxon>
        <taxon>Myxococcota</taxon>
        <taxon>Myxococcia</taxon>
        <taxon>Myxococcales</taxon>
        <taxon>Cystobacterineae</taxon>
        <taxon>Myxococcaceae</taxon>
        <taxon>Corallococcus</taxon>
    </lineage>
</organism>
<accession>A0A3A8QW64</accession>
<dbReference type="OrthoDB" id="5521284at2"/>
<reference evidence="2" key="1">
    <citation type="submission" date="2018-09" db="EMBL/GenBank/DDBJ databases">
        <authorList>
            <person name="Livingstone P.G."/>
            <person name="Whitworth D.E."/>
        </authorList>
    </citation>
    <scope>NUCLEOTIDE SEQUENCE [LARGE SCALE GENOMIC DNA]</scope>
    <source>
        <strain evidence="2">AB047A</strain>
    </source>
</reference>
<dbReference type="EMBL" id="RAWM01000036">
    <property type="protein sequence ID" value="RKH69072.1"/>
    <property type="molecule type" value="Genomic_DNA"/>
</dbReference>
<evidence type="ECO:0000313" key="1">
    <source>
        <dbReference type="EMBL" id="RKH69072.1"/>
    </source>
</evidence>
<protein>
    <recommendedName>
        <fullName evidence="3">DUF4258 domain-containing protein</fullName>
    </recommendedName>
</protein>
<keyword evidence="2" id="KW-1185">Reference proteome</keyword>
<sequence length="83" mass="9882">MERVRTLLDQGYMLYTDRVWAVFERSRMSSLDVENVLRCGDIEQEPKLDGDTYRYFVETQRMCVVVSFPEEKVIQVVGGWRKQ</sequence>
<dbReference type="RefSeq" id="WP_121770109.1">
    <property type="nucleotide sequence ID" value="NZ_RAWM01000036.1"/>
</dbReference>